<gene>
    <name evidence="2" type="ORF">HG543_42335</name>
</gene>
<evidence type="ECO:0000259" key="1">
    <source>
        <dbReference type="Pfam" id="PF07791"/>
    </source>
</evidence>
<dbReference type="Pfam" id="PF07791">
    <property type="entry name" value="Imm11"/>
    <property type="match status" value="1"/>
</dbReference>
<accession>A0A848LVY6</accession>
<dbReference type="Proteomes" id="UP000518300">
    <property type="component" value="Unassembled WGS sequence"/>
</dbReference>
<comment type="caution">
    <text evidence="2">The sequence shown here is derived from an EMBL/GenBank/DDBJ whole genome shotgun (WGS) entry which is preliminary data.</text>
</comment>
<feature type="domain" description="Immunity MXAN-0049 protein" evidence="1">
    <location>
        <begin position="55"/>
        <end position="188"/>
    </location>
</feature>
<proteinExistence type="predicted"/>
<name>A0A848LVY6_9BACT</name>
<reference evidence="2 3" key="1">
    <citation type="submission" date="2020-04" db="EMBL/GenBank/DDBJ databases">
        <title>Draft genome of Pyxidicoccus fallax type strain.</title>
        <authorList>
            <person name="Whitworth D.E."/>
        </authorList>
    </citation>
    <scope>NUCLEOTIDE SEQUENCE [LARGE SCALE GENOMIC DNA]</scope>
    <source>
        <strain evidence="2 3">DSM 14698</strain>
    </source>
</reference>
<protein>
    <recommendedName>
        <fullName evidence="1">Immunity MXAN-0049 protein domain-containing protein</fullName>
    </recommendedName>
</protein>
<sequence length="188" mass="21206">MSKRYFDLSDDLSIRGRWQLHSPVDEHGQEVDPWQFTKGQAVQVDTRLRLPLQVNGTPLDFTLGGLDTPVVSTRVAALLTELAPDDVQLLPVDIDGQTEPFRIVVATRLIRCIDDQASREVRYWKPEDGRPEKVGKYRVVSGLRIDPTQVGSARVFRPWGWTVALIVSEDIKQALERAGVTGTRFKEV</sequence>
<evidence type="ECO:0000313" key="2">
    <source>
        <dbReference type="EMBL" id="NMO21444.1"/>
    </source>
</evidence>
<dbReference type="InterPro" id="IPR012433">
    <property type="entry name" value="Imm11"/>
</dbReference>
<dbReference type="EMBL" id="JABBJJ010000323">
    <property type="protein sequence ID" value="NMO21444.1"/>
    <property type="molecule type" value="Genomic_DNA"/>
</dbReference>
<dbReference type="AlphaFoldDB" id="A0A848LVY6"/>
<evidence type="ECO:0000313" key="3">
    <source>
        <dbReference type="Proteomes" id="UP000518300"/>
    </source>
</evidence>
<dbReference type="RefSeq" id="WP_169350630.1">
    <property type="nucleotide sequence ID" value="NZ_JABBJJ010000323.1"/>
</dbReference>
<keyword evidence="3" id="KW-1185">Reference proteome</keyword>
<organism evidence="2 3">
    <name type="scientific">Pyxidicoccus fallax</name>
    <dbReference type="NCBI Taxonomy" id="394095"/>
    <lineage>
        <taxon>Bacteria</taxon>
        <taxon>Pseudomonadati</taxon>
        <taxon>Myxococcota</taxon>
        <taxon>Myxococcia</taxon>
        <taxon>Myxococcales</taxon>
        <taxon>Cystobacterineae</taxon>
        <taxon>Myxococcaceae</taxon>
        <taxon>Pyxidicoccus</taxon>
    </lineage>
</organism>